<gene>
    <name evidence="1" type="ORF">rCG_20554</name>
</gene>
<sequence length="93" mass="10319">MLAVERENQGLCTTLGPVFPARSRCAQRRLSDCSAVCEPLRSSHSFRGWRNVLLGKFMNYLKEDLSSVPSTNISGLTTACNPRSRSSDTLIKK</sequence>
<name>A6K5N4_RAT</name>
<dbReference type="Proteomes" id="UP000234681">
    <property type="component" value="Chromosome 18"/>
</dbReference>
<reference evidence="1 2" key="1">
    <citation type="submission" date="2005-09" db="EMBL/GenBank/DDBJ databases">
        <authorList>
            <person name="Mural R.J."/>
            <person name="Li P.W."/>
            <person name="Adams M.D."/>
            <person name="Amanatides P.G."/>
            <person name="Baden-Tillson H."/>
            <person name="Barnstead M."/>
            <person name="Chin S.H."/>
            <person name="Dew I."/>
            <person name="Evans C.A."/>
            <person name="Ferriera S."/>
            <person name="Flanigan M."/>
            <person name="Fosler C."/>
            <person name="Glodek A."/>
            <person name="Gu Z."/>
            <person name="Holt R.A."/>
            <person name="Jennings D."/>
            <person name="Kraft C.L."/>
            <person name="Lu F."/>
            <person name="Nguyen T."/>
            <person name="Nusskern D.R."/>
            <person name="Pfannkoch C.M."/>
            <person name="Sitter C."/>
            <person name="Sutton G.G."/>
            <person name="Venter J.C."/>
            <person name="Wang Z."/>
            <person name="Woodage T."/>
            <person name="Zheng X.H."/>
            <person name="Zhong F."/>
        </authorList>
    </citation>
    <scope>NUCLEOTIDE SEQUENCE [LARGE SCALE GENOMIC DNA]</scope>
    <source>
        <strain>BN</strain>
        <strain evidence="2">Sprague-Dawley</strain>
    </source>
</reference>
<dbReference type="EMBL" id="CH474021">
    <property type="protein sequence ID" value="EDL75166.1"/>
    <property type="molecule type" value="Genomic_DNA"/>
</dbReference>
<evidence type="ECO:0000313" key="2">
    <source>
        <dbReference type="Proteomes" id="UP000234681"/>
    </source>
</evidence>
<evidence type="ECO:0000313" key="1">
    <source>
        <dbReference type="EMBL" id="EDL75166.1"/>
    </source>
</evidence>
<proteinExistence type="predicted"/>
<organism evidence="1 2">
    <name type="scientific">Rattus norvegicus</name>
    <name type="common">Rat</name>
    <dbReference type="NCBI Taxonomy" id="10116"/>
    <lineage>
        <taxon>Eukaryota</taxon>
        <taxon>Metazoa</taxon>
        <taxon>Chordata</taxon>
        <taxon>Craniata</taxon>
        <taxon>Vertebrata</taxon>
        <taxon>Euteleostomi</taxon>
        <taxon>Mammalia</taxon>
        <taxon>Eutheria</taxon>
        <taxon>Euarchontoglires</taxon>
        <taxon>Glires</taxon>
        <taxon>Rodentia</taxon>
        <taxon>Myomorpha</taxon>
        <taxon>Muroidea</taxon>
        <taxon>Muridae</taxon>
        <taxon>Murinae</taxon>
        <taxon>Rattus</taxon>
    </lineage>
</organism>
<dbReference type="AlphaFoldDB" id="A6K5N4"/>
<accession>A6K5N4</accession>
<protein>
    <submittedName>
        <fullName evidence="1">RCG20554</fullName>
    </submittedName>
</protein>